<organism evidence="1 2">
    <name type="scientific">Phaeodactylibacter xiamenensis</name>
    <dbReference type="NCBI Taxonomy" id="1524460"/>
    <lineage>
        <taxon>Bacteria</taxon>
        <taxon>Pseudomonadati</taxon>
        <taxon>Bacteroidota</taxon>
        <taxon>Saprospiria</taxon>
        <taxon>Saprospirales</taxon>
        <taxon>Haliscomenobacteraceae</taxon>
        <taxon>Phaeodactylibacter</taxon>
    </lineage>
</organism>
<dbReference type="SUPFAM" id="SSF88723">
    <property type="entry name" value="PIN domain-like"/>
    <property type="match status" value="1"/>
</dbReference>
<dbReference type="Gene3D" id="3.40.50.1010">
    <property type="entry name" value="5'-nuclease"/>
    <property type="match status" value="1"/>
</dbReference>
<evidence type="ECO:0000313" key="1">
    <source>
        <dbReference type="EMBL" id="KGE87663.1"/>
    </source>
</evidence>
<name>A0A098S7N3_9BACT</name>
<proteinExistence type="predicted"/>
<evidence type="ECO:0008006" key="3">
    <source>
        <dbReference type="Google" id="ProtNLM"/>
    </source>
</evidence>
<dbReference type="STRING" id="1524460.IX84_14080"/>
<dbReference type="AlphaFoldDB" id="A0A098S7N3"/>
<reference evidence="1 2" key="1">
    <citation type="journal article" date="2014" name="Int. J. Syst. Evol. Microbiol.">
        <title>Phaeodactylibacter xiamenensis gen. nov., sp. nov., a member of the family Saprospiraceae isolated from the marine alga Phaeodactylum tricornutum.</title>
        <authorList>
            <person name="Chen Z.Jr."/>
            <person name="Lei X."/>
            <person name="Lai Q."/>
            <person name="Li Y."/>
            <person name="Zhang B."/>
            <person name="Zhang J."/>
            <person name="Zhang H."/>
            <person name="Yang L."/>
            <person name="Zheng W."/>
            <person name="Tian Y."/>
            <person name="Yu Z."/>
            <person name="Xu H.Jr."/>
            <person name="Zheng T."/>
        </authorList>
    </citation>
    <scope>NUCLEOTIDE SEQUENCE [LARGE SCALE GENOMIC DNA]</scope>
    <source>
        <strain evidence="1 2">KD52</strain>
    </source>
</reference>
<gene>
    <name evidence="1" type="ORF">IX84_14080</name>
</gene>
<dbReference type="OrthoDB" id="1443334at2"/>
<dbReference type="RefSeq" id="WP_044221473.1">
    <property type="nucleotide sequence ID" value="NZ_JBKAGJ010000029.1"/>
</dbReference>
<keyword evidence="2" id="KW-1185">Reference proteome</keyword>
<protein>
    <recommendedName>
        <fullName evidence="3">PIN domain-containing protein</fullName>
    </recommendedName>
</protein>
<accession>A0A098S7N3</accession>
<evidence type="ECO:0000313" key="2">
    <source>
        <dbReference type="Proteomes" id="UP000029736"/>
    </source>
</evidence>
<dbReference type="InterPro" id="IPR029060">
    <property type="entry name" value="PIN-like_dom_sf"/>
</dbReference>
<dbReference type="Proteomes" id="UP000029736">
    <property type="component" value="Unassembled WGS sequence"/>
</dbReference>
<sequence length="104" mass="11365">MILLFDTNLILDFLRDGAITAAIDEQFNLSAASGILAISVVSIGELNALALKRNWGPKRVESIYHELNKFLVIPINSKDVLRLYGEIDAFSQGKLKGQPLPAGL</sequence>
<dbReference type="EMBL" id="JPOS01000034">
    <property type="protein sequence ID" value="KGE87663.1"/>
    <property type="molecule type" value="Genomic_DNA"/>
</dbReference>
<comment type="caution">
    <text evidence="1">The sequence shown here is derived from an EMBL/GenBank/DDBJ whole genome shotgun (WGS) entry which is preliminary data.</text>
</comment>